<gene>
    <name evidence="2" type="ORF">JZ751_005625</name>
</gene>
<comment type="caution">
    <text evidence="2">The sequence shown here is derived from an EMBL/GenBank/DDBJ whole genome shotgun (WGS) entry which is preliminary data.</text>
</comment>
<keyword evidence="1" id="KW-0732">Signal</keyword>
<dbReference type="AlphaFoldDB" id="A0A8T2NBV1"/>
<protein>
    <submittedName>
        <fullName evidence="2">Uncharacterized protein</fullName>
    </submittedName>
</protein>
<proteinExistence type="predicted"/>
<name>A0A8T2NBV1_9TELE</name>
<dbReference type="Proteomes" id="UP000824540">
    <property type="component" value="Unassembled WGS sequence"/>
</dbReference>
<feature type="chain" id="PRO_5035872720" evidence="1">
    <location>
        <begin position="19"/>
        <end position="81"/>
    </location>
</feature>
<reference evidence="2" key="1">
    <citation type="thesis" date="2021" institute="BYU ScholarsArchive" country="Provo, UT, USA">
        <title>Applications of and Algorithms for Genome Assembly and Genomic Analyses with an Emphasis on Marine Teleosts.</title>
        <authorList>
            <person name="Pickett B.D."/>
        </authorList>
    </citation>
    <scope>NUCLEOTIDE SEQUENCE</scope>
    <source>
        <strain evidence="2">HI-2016</strain>
    </source>
</reference>
<accession>A0A8T2NBV1</accession>
<evidence type="ECO:0000256" key="1">
    <source>
        <dbReference type="SAM" id="SignalP"/>
    </source>
</evidence>
<feature type="signal peptide" evidence="1">
    <location>
        <begin position="1"/>
        <end position="18"/>
    </location>
</feature>
<sequence>MMFSLILSLDSVSPLYLGESCLSSCKSFQQQLTLILNSHRTSEGPYLVTYPDREAPPTVPVAYKHRNVKDPSFHSHPSDSR</sequence>
<dbReference type="EMBL" id="JAFBMS010000128">
    <property type="protein sequence ID" value="KAG9335152.1"/>
    <property type="molecule type" value="Genomic_DNA"/>
</dbReference>
<organism evidence="2 3">
    <name type="scientific">Albula glossodonta</name>
    <name type="common">roundjaw bonefish</name>
    <dbReference type="NCBI Taxonomy" id="121402"/>
    <lineage>
        <taxon>Eukaryota</taxon>
        <taxon>Metazoa</taxon>
        <taxon>Chordata</taxon>
        <taxon>Craniata</taxon>
        <taxon>Vertebrata</taxon>
        <taxon>Euteleostomi</taxon>
        <taxon>Actinopterygii</taxon>
        <taxon>Neopterygii</taxon>
        <taxon>Teleostei</taxon>
        <taxon>Albuliformes</taxon>
        <taxon>Albulidae</taxon>
        <taxon>Albula</taxon>
    </lineage>
</organism>
<keyword evidence="3" id="KW-1185">Reference proteome</keyword>
<feature type="non-terminal residue" evidence="2">
    <location>
        <position position="1"/>
    </location>
</feature>
<evidence type="ECO:0000313" key="2">
    <source>
        <dbReference type="EMBL" id="KAG9335152.1"/>
    </source>
</evidence>
<evidence type="ECO:0000313" key="3">
    <source>
        <dbReference type="Proteomes" id="UP000824540"/>
    </source>
</evidence>